<evidence type="ECO:0000259" key="14">
    <source>
        <dbReference type="Pfam" id="PF01872"/>
    </source>
</evidence>
<dbReference type="GO" id="GO:0008703">
    <property type="term" value="F:5-amino-6-(5-phosphoribosylamino)uracil reductase activity"/>
    <property type="evidence" value="ECO:0007669"/>
    <property type="project" value="InterPro"/>
</dbReference>
<evidence type="ECO:0000256" key="6">
    <source>
        <dbReference type="ARBA" id="ARBA00022619"/>
    </source>
</evidence>
<evidence type="ECO:0000256" key="4">
    <source>
        <dbReference type="ARBA" id="ARBA00012851"/>
    </source>
</evidence>
<dbReference type="SUPFAM" id="SSF53597">
    <property type="entry name" value="Dihydrofolate reductase-like"/>
    <property type="match status" value="1"/>
</dbReference>
<feature type="compositionally biased region" description="Low complexity" evidence="13">
    <location>
        <begin position="691"/>
        <end position="708"/>
    </location>
</feature>
<evidence type="ECO:0000256" key="2">
    <source>
        <dbReference type="ARBA" id="ARBA00005104"/>
    </source>
</evidence>
<feature type="region of interest" description="Disordered" evidence="13">
    <location>
        <begin position="113"/>
        <end position="136"/>
    </location>
</feature>
<evidence type="ECO:0000256" key="11">
    <source>
        <dbReference type="ARBA" id="ARBA00047550"/>
    </source>
</evidence>
<dbReference type="AlphaFoldDB" id="A0A0N0NPG3"/>
<dbReference type="InterPro" id="IPR024072">
    <property type="entry name" value="DHFR-like_dom_sf"/>
</dbReference>
<evidence type="ECO:0000256" key="12">
    <source>
        <dbReference type="ARBA" id="ARBA00049020"/>
    </source>
</evidence>
<feature type="compositionally biased region" description="Polar residues" evidence="13">
    <location>
        <begin position="668"/>
        <end position="679"/>
    </location>
</feature>
<evidence type="ECO:0000256" key="10">
    <source>
        <dbReference type="ARBA" id="ARBA00031630"/>
    </source>
</evidence>
<dbReference type="GO" id="GO:0009231">
    <property type="term" value="P:riboflavin biosynthetic process"/>
    <property type="evidence" value="ECO:0007669"/>
    <property type="project" value="UniProtKB-KW"/>
</dbReference>
<dbReference type="Pfam" id="PF01872">
    <property type="entry name" value="RibD_C"/>
    <property type="match status" value="1"/>
</dbReference>
<feature type="region of interest" description="Disordered" evidence="13">
    <location>
        <begin position="605"/>
        <end position="740"/>
    </location>
</feature>
<name>A0A0N0NPG3_9EURO</name>
<organism evidence="15 16">
    <name type="scientific">Cyphellophora attinorum</name>
    <dbReference type="NCBI Taxonomy" id="1664694"/>
    <lineage>
        <taxon>Eukaryota</taxon>
        <taxon>Fungi</taxon>
        <taxon>Dikarya</taxon>
        <taxon>Ascomycota</taxon>
        <taxon>Pezizomycotina</taxon>
        <taxon>Eurotiomycetes</taxon>
        <taxon>Chaetothyriomycetidae</taxon>
        <taxon>Chaetothyriales</taxon>
        <taxon>Cyphellophoraceae</taxon>
        <taxon>Cyphellophora</taxon>
    </lineage>
</organism>
<dbReference type="PANTHER" id="PTHR38011">
    <property type="entry name" value="DIHYDROFOLATE REDUCTASE FAMILY PROTEIN (AFU_ORTHOLOGUE AFUA_8G06820)"/>
    <property type="match status" value="1"/>
</dbReference>
<proteinExistence type="inferred from homology"/>
<comment type="caution">
    <text evidence="15">The sequence shown here is derived from an EMBL/GenBank/DDBJ whole genome shotgun (WGS) entry which is preliminary data.</text>
</comment>
<feature type="compositionally biased region" description="Basic and acidic residues" evidence="13">
    <location>
        <begin position="607"/>
        <end position="618"/>
    </location>
</feature>
<dbReference type="EC" id="1.1.1.302" evidence="4"/>
<feature type="compositionally biased region" description="Low complexity" evidence="13">
    <location>
        <begin position="248"/>
        <end position="263"/>
    </location>
</feature>
<feature type="compositionally biased region" description="Pro residues" evidence="13">
    <location>
        <begin position="709"/>
        <end position="722"/>
    </location>
</feature>
<evidence type="ECO:0000256" key="3">
    <source>
        <dbReference type="ARBA" id="ARBA00009723"/>
    </source>
</evidence>
<dbReference type="GeneID" id="28741970"/>
<feature type="domain" description="Bacterial bifunctional deaminase-reductase C-terminal" evidence="14">
    <location>
        <begin position="341"/>
        <end position="569"/>
    </location>
</feature>
<evidence type="ECO:0000256" key="5">
    <source>
        <dbReference type="ARBA" id="ARBA00015035"/>
    </source>
</evidence>
<comment type="similarity">
    <text evidence="3">Belongs to the HTP reductase family.</text>
</comment>
<feature type="compositionally biased region" description="Low complexity" evidence="13">
    <location>
        <begin position="273"/>
        <end position="291"/>
    </location>
</feature>
<protein>
    <recommendedName>
        <fullName evidence="5">2,5-diamino-6-ribosylamino-4(3H)-pyrimidinone 5'-phosphate reductase</fullName>
        <ecNumber evidence="4">1.1.1.302</ecNumber>
    </recommendedName>
    <alternativeName>
        <fullName evidence="10">2,5-diamino-6-(5-phospho-D-ribosylamino)pyrimidin-4(3H)-one reductase</fullName>
    </alternativeName>
    <alternativeName>
        <fullName evidence="9">2,5-diamino-6-ribitylamino-4(3H)-pyrimidinone 5'-phosphate synthase</fullName>
    </alternativeName>
</protein>
<comment type="function">
    <text evidence="1">Catalyzes an early step in riboflavin biosynthesis, the NADPH-dependent reduction of the ribose side chain of 2,5-diamino-6-ribosylamino-4(3H)-pyrimidinone 5'-phosphate, yielding 2,5-diamino-6-ribitylamino-4(3H)-pyrimidinone 5'-phosphate.</text>
</comment>
<dbReference type="PANTHER" id="PTHR38011:SF7">
    <property type="entry name" value="2,5-DIAMINO-6-RIBOSYLAMINO-4(3H)-PYRIMIDINONE 5'-PHOSPHATE REDUCTASE"/>
    <property type="match status" value="1"/>
</dbReference>
<dbReference type="EMBL" id="LFJN01000007">
    <property type="protein sequence ID" value="KPI42509.1"/>
    <property type="molecule type" value="Genomic_DNA"/>
</dbReference>
<dbReference type="Proteomes" id="UP000038010">
    <property type="component" value="Unassembled WGS sequence"/>
</dbReference>
<feature type="compositionally biased region" description="Basic and acidic residues" evidence="13">
    <location>
        <begin position="120"/>
        <end position="136"/>
    </location>
</feature>
<keyword evidence="7" id="KW-0521">NADP</keyword>
<feature type="compositionally biased region" description="Acidic residues" evidence="13">
    <location>
        <begin position="1"/>
        <end position="15"/>
    </location>
</feature>
<dbReference type="VEuPathDB" id="FungiDB:AB675_9547"/>
<dbReference type="OrthoDB" id="5432at2759"/>
<evidence type="ECO:0000256" key="9">
    <source>
        <dbReference type="ARBA" id="ARBA00030073"/>
    </source>
</evidence>
<evidence type="ECO:0000256" key="7">
    <source>
        <dbReference type="ARBA" id="ARBA00022857"/>
    </source>
</evidence>
<comment type="pathway">
    <text evidence="2">Cofactor biosynthesis; riboflavin biosynthesis.</text>
</comment>
<dbReference type="Gene3D" id="3.40.430.10">
    <property type="entry name" value="Dihydrofolate Reductase, subunit A"/>
    <property type="match status" value="1"/>
</dbReference>
<dbReference type="STRING" id="1664694.A0A0N0NPG3"/>
<accession>A0A0N0NPG3</accession>
<feature type="region of interest" description="Disordered" evidence="13">
    <location>
        <begin position="248"/>
        <end position="305"/>
    </location>
</feature>
<evidence type="ECO:0000313" key="16">
    <source>
        <dbReference type="Proteomes" id="UP000038010"/>
    </source>
</evidence>
<gene>
    <name evidence="15" type="ORF">AB675_9547</name>
</gene>
<evidence type="ECO:0000256" key="1">
    <source>
        <dbReference type="ARBA" id="ARBA00003555"/>
    </source>
</evidence>
<feature type="region of interest" description="Disordered" evidence="13">
    <location>
        <begin position="1"/>
        <end position="46"/>
    </location>
</feature>
<dbReference type="InterPro" id="IPR050765">
    <property type="entry name" value="Riboflavin_Biosynth_HTPR"/>
</dbReference>
<comment type="catalytic activity">
    <reaction evidence="11">
        <text>2,5-diamino-6-(1-D-ribitylamino)pyrimidin-4(3H)-one 5'-phosphate + NAD(+) = 2,5-diamino-6-(1-D-ribosylamino)pyrimidin-4(3H)-one 5'-phosphate + NADH + H(+)</text>
        <dbReference type="Rhea" id="RHEA:27274"/>
        <dbReference type="ChEBI" id="CHEBI:15378"/>
        <dbReference type="ChEBI" id="CHEBI:57540"/>
        <dbReference type="ChEBI" id="CHEBI:57945"/>
        <dbReference type="ChEBI" id="CHEBI:58890"/>
        <dbReference type="ChEBI" id="CHEBI:59545"/>
        <dbReference type="EC" id="1.1.1.302"/>
    </reaction>
</comment>
<dbReference type="RefSeq" id="XP_018002472.1">
    <property type="nucleotide sequence ID" value="XM_018150090.1"/>
</dbReference>
<sequence>MDSDHDMEDRSEADEESKGDIQFDEGDSHLNGQDVAESSTPTDYSLYDLPPRLATLRQQTHDLEHQIELPKVDWEALVPWMDNVWRKLKSSEQTETSHNVELYWCKLKKPSNVKVHHPRPTPEGKQARKRKPKEEKACNMAMKVTYSTGALDKVTIQKYNASDTHSHDLDFMDAQKRNTGIMNTARREAVKGFQPASIWWKMQTEPDKLDAAGGKYMKISDVRNVQYQWRQEHPDAQLKAHTGYNAARTTPARPAQPAAVARQKSSPRNVVTHPVQPQPQYYAPPQQSPAHPAQPPPPSQYQRNYAPPQVASDVLRYPPELRNFLIPYLPNPPVIAAQQRPHVTLTWAQGLDGRIASRHGVPTAISSQDTKAMTHFLRSAHDAILIGVRTAIADDPGLNCRLEGAGGYGGAPGQWQPRPIVIDPAGRLIIRPEMKILRVAQEGRARPPWVIVGPNANLHPQAVSTLKAFGGEFLMVNEIDDQGKFSWEGIFQILYREGIKSIMVEGGGLVLSDLLRKVHAPAIDSVIMTIAPTFLGSAGVQVSQETEYDSNRSTILQNRLRDVYWQAVGREGDAVVCGRLEQPARGPPKSNGILQGIVEMAQADGNGDQRDQEHERRQQQHPQQHPQQHSQQAGERLPPIKQLPPPPQPPQPSSHYQQQRAAPPPGSPYTNGPQAPNGDSSRRYSGPPPHAQQQHQQPPKSPYQQQQPPKSPYAHPQPPPPTRSYDERQQHLNPAPRQQP</sequence>
<evidence type="ECO:0000256" key="8">
    <source>
        <dbReference type="ARBA" id="ARBA00023002"/>
    </source>
</evidence>
<reference evidence="15 16" key="1">
    <citation type="submission" date="2015-06" db="EMBL/GenBank/DDBJ databases">
        <title>Draft genome of the ant-associated black yeast Phialophora attae CBS 131958.</title>
        <authorList>
            <person name="Moreno L.F."/>
            <person name="Stielow B.J."/>
            <person name="de Hoog S."/>
            <person name="Vicente V.A."/>
            <person name="Weiss V.A."/>
            <person name="de Vries M."/>
            <person name="Cruz L.M."/>
            <person name="Souza E.M."/>
        </authorList>
    </citation>
    <scope>NUCLEOTIDE SEQUENCE [LARGE SCALE GENOMIC DNA]</scope>
    <source>
        <strain evidence="15 16">CBS 131958</strain>
    </source>
</reference>
<evidence type="ECO:0000256" key="13">
    <source>
        <dbReference type="SAM" id="MobiDB-lite"/>
    </source>
</evidence>
<keyword evidence="16" id="KW-1185">Reference proteome</keyword>
<keyword evidence="6" id="KW-0686">Riboflavin biosynthesis</keyword>
<comment type="catalytic activity">
    <reaction evidence="12">
        <text>2,5-diamino-6-(1-D-ribitylamino)pyrimidin-4(3H)-one 5'-phosphate + NADP(+) = 2,5-diamino-6-(1-D-ribosylamino)pyrimidin-4(3H)-one 5'-phosphate + NADPH + H(+)</text>
        <dbReference type="Rhea" id="RHEA:27278"/>
        <dbReference type="ChEBI" id="CHEBI:15378"/>
        <dbReference type="ChEBI" id="CHEBI:57783"/>
        <dbReference type="ChEBI" id="CHEBI:58349"/>
        <dbReference type="ChEBI" id="CHEBI:58890"/>
        <dbReference type="ChEBI" id="CHEBI:59545"/>
        <dbReference type="EC" id="1.1.1.302"/>
    </reaction>
</comment>
<keyword evidence="8" id="KW-0560">Oxidoreductase</keyword>
<dbReference type="InterPro" id="IPR002734">
    <property type="entry name" value="RibDG_C"/>
</dbReference>
<feature type="compositionally biased region" description="Low complexity" evidence="13">
    <location>
        <begin position="620"/>
        <end position="632"/>
    </location>
</feature>
<feature type="compositionally biased region" description="Pro residues" evidence="13">
    <location>
        <begin position="641"/>
        <end position="652"/>
    </location>
</feature>
<evidence type="ECO:0000313" key="15">
    <source>
        <dbReference type="EMBL" id="KPI42509.1"/>
    </source>
</evidence>